<gene>
    <name evidence="2" type="primary">5</name>
    <name evidence="2" type="ORF">SEA_TYDOLLA_5</name>
</gene>
<organism evidence="2 3">
    <name type="scientific">Mycobacterium phage Tydolla</name>
    <dbReference type="NCBI Taxonomy" id="2283262"/>
    <lineage>
        <taxon>Viruses</taxon>
        <taxon>Duplodnaviria</taxon>
        <taxon>Heunggongvirae</taxon>
        <taxon>Uroviricota</taxon>
        <taxon>Caudoviricetes</taxon>
        <taxon>Bclasvirinae</taxon>
        <taxon>Pipefishvirus</taxon>
        <taxon>Pipefishvirus athena</taxon>
    </lineage>
</organism>
<dbReference type="EMBL" id="MH576977">
    <property type="protein sequence ID" value="AXH68215.1"/>
    <property type="molecule type" value="Genomic_DNA"/>
</dbReference>
<dbReference type="SMART" id="SM00470">
    <property type="entry name" value="ParB"/>
    <property type="match status" value="1"/>
</dbReference>
<name>A0A345MCJ4_9CAUD</name>
<feature type="domain" description="ParB-like N-terminal" evidence="1">
    <location>
        <begin position="31"/>
        <end position="122"/>
    </location>
</feature>
<dbReference type="Gene3D" id="3.90.1530.10">
    <property type="entry name" value="Conserved hypothetical protein from pyrococcus furiosus pfu- 392566-001, ParB domain"/>
    <property type="match status" value="1"/>
</dbReference>
<dbReference type="SUPFAM" id="SSF110849">
    <property type="entry name" value="ParB/Sulfiredoxin"/>
    <property type="match status" value="1"/>
</dbReference>
<dbReference type="InterPro" id="IPR036086">
    <property type="entry name" value="ParB/Sulfiredoxin_sf"/>
</dbReference>
<evidence type="ECO:0000259" key="1">
    <source>
        <dbReference type="SMART" id="SM00470"/>
    </source>
</evidence>
<dbReference type="InterPro" id="IPR003115">
    <property type="entry name" value="ParB_N"/>
</dbReference>
<evidence type="ECO:0000313" key="2">
    <source>
        <dbReference type="EMBL" id="AXH68215.1"/>
    </source>
</evidence>
<reference evidence="2 3" key="1">
    <citation type="submission" date="2018-07" db="EMBL/GenBank/DDBJ databases">
        <authorList>
            <person name="Connors B.J."/>
            <person name="Brown B.K."/>
            <person name="Maher T."/>
            <person name="Clarke K."/>
            <person name="Robinson M."/>
            <person name="Levine L."/>
            <person name="Dantico L."/>
            <person name="Garlena R.A."/>
            <person name="Russell D.A."/>
            <person name="Pope W.H."/>
            <person name="Jacobs-Se D."/>
            <person name="Hatfull G.F."/>
        </authorList>
    </citation>
    <scope>NUCLEOTIDE SEQUENCE [LARGE SCALE GENOMIC DNA]</scope>
</reference>
<sequence>MTALDTGVGNAEGLPRLDPCAAGDDPINAIRWVPADTLDPNAWNPNRVHRPELRLLERSLLLTGWIQPLLVNPDRLIIDGFHRWRLSQDSPAVRKRWRGKVPVAVLDVDRPTAMLMTIRINRAKGTHSAIEMSAIVHELLNKHHLDPDQIAVEIGGTRDEVDLLAQDGVFAARDIPNWAYSQAWYPKDK</sequence>
<accession>A0A345MCJ4</accession>
<dbReference type="Proteomes" id="UP000260127">
    <property type="component" value="Segment"/>
</dbReference>
<evidence type="ECO:0000313" key="3">
    <source>
        <dbReference type="Proteomes" id="UP000260127"/>
    </source>
</evidence>
<proteinExistence type="predicted"/>
<protein>
    <submittedName>
        <fullName evidence="2">ParB-like nuclease domain protein</fullName>
    </submittedName>
</protein>